<dbReference type="Pfam" id="PF00404">
    <property type="entry name" value="Dockerin_1"/>
    <property type="match status" value="1"/>
</dbReference>
<dbReference type="EMBL" id="CAJHIQ010000007">
    <property type="protein sequence ID" value="CAD6491938.1"/>
    <property type="molecule type" value="Genomic_DNA"/>
</dbReference>
<dbReference type="Gene3D" id="1.10.1330.10">
    <property type="entry name" value="Dockerin domain"/>
    <property type="match status" value="1"/>
</dbReference>
<accession>A0A811T7X7</accession>
<dbReference type="GO" id="GO:0006508">
    <property type="term" value="P:proteolysis"/>
    <property type="evidence" value="ECO:0007669"/>
    <property type="project" value="InterPro"/>
</dbReference>
<dbReference type="InterPro" id="IPR036852">
    <property type="entry name" value="Peptidase_S8/S53_dom_sf"/>
</dbReference>
<reference evidence="3" key="1">
    <citation type="submission" date="2020-10" db="EMBL/GenBank/DDBJ databases">
        <authorList>
            <person name="Hahn C.J."/>
            <person name="Laso-Perez R."/>
            <person name="Vulcano F."/>
            <person name="Vaziourakis K.-M."/>
            <person name="Stokke R."/>
            <person name="Steen I.H."/>
            <person name="Teske A."/>
            <person name="Boetius A."/>
            <person name="Liebeke M."/>
            <person name="Amann R."/>
            <person name="Knittel K."/>
        </authorList>
    </citation>
    <scope>NUCLEOTIDE SEQUENCE</scope>
    <source>
        <strain evidence="3">Gfbio:e3339647-f889-4370-9287-4fb5cb688e4c:AG392M11_GoMArc1</strain>
    </source>
</reference>
<comment type="similarity">
    <text evidence="1">Belongs to the peptidase S8 family.</text>
</comment>
<evidence type="ECO:0000256" key="1">
    <source>
        <dbReference type="PROSITE-ProRule" id="PRU01240"/>
    </source>
</evidence>
<dbReference type="Proteomes" id="UP000639006">
    <property type="component" value="Unassembled WGS sequence"/>
</dbReference>
<dbReference type="GO" id="GO:0004553">
    <property type="term" value="F:hydrolase activity, hydrolyzing O-glycosyl compounds"/>
    <property type="evidence" value="ECO:0007669"/>
    <property type="project" value="InterPro"/>
</dbReference>
<evidence type="ECO:0000259" key="2">
    <source>
        <dbReference type="Pfam" id="PF00082"/>
    </source>
</evidence>
<comment type="caution">
    <text evidence="3">The sequence shown here is derived from an EMBL/GenBank/DDBJ whole genome shotgun (WGS) entry which is preliminary data.</text>
</comment>
<sequence>MVYTDNIDPADSIFGHPAVPSVIAVGAIDASDYGNDDIEDFSSQGPATISYPSPVSHPKPDICGVDGVTVTGAGGFPSPFYGTSAAASHVAAIAAQLWGAFPDKTGDEICSVLYDSAVDLGSAGHDNIYGYGRADALNTLTPPNITSSAPPSNVNDTDGSSRTFNISINQTVNVTWQINGTVVQFNTSVTETSYTNTSAVIGVWNVSAVASNTNGTAVQTWIWNITEMPPAFTTADAVIALEIAVGSRPHDDAMDVNGDGSVTSLDALMILQAVFS</sequence>
<dbReference type="GO" id="GO:0004252">
    <property type="term" value="F:serine-type endopeptidase activity"/>
    <property type="evidence" value="ECO:0007669"/>
    <property type="project" value="InterPro"/>
</dbReference>
<feature type="domain" description="Peptidase S8/S53" evidence="2">
    <location>
        <begin position="19"/>
        <end position="132"/>
    </location>
</feature>
<dbReference type="SUPFAM" id="SSF52743">
    <property type="entry name" value="Subtilisin-like"/>
    <property type="match status" value="1"/>
</dbReference>
<dbReference type="InterPro" id="IPR036439">
    <property type="entry name" value="Dockerin_dom_sf"/>
</dbReference>
<comment type="caution">
    <text evidence="1">Lacks conserved residue(s) required for the propagation of feature annotation.</text>
</comment>
<gene>
    <name evidence="3" type="ORF">DIAAKJNI_00173</name>
</gene>
<organism evidence="3 4">
    <name type="scientific">Candidatus Argoarchaeum ethanivorans</name>
    <dbReference type="NCBI Taxonomy" id="2608793"/>
    <lineage>
        <taxon>Archaea</taxon>
        <taxon>Methanobacteriati</taxon>
        <taxon>Methanobacteriota</taxon>
        <taxon>Stenosarchaea group</taxon>
        <taxon>Methanomicrobia</taxon>
        <taxon>Methanosarcinales</taxon>
        <taxon>Methanosarcinales incertae sedis</taxon>
        <taxon>GOM Arc I cluster</taxon>
        <taxon>Candidatus Argoarchaeum</taxon>
    </lineage>
</organism>
<dbReference type="InterPro" id="IPR002105">
    <property type="entry name" value="Dockerin_1_rpt"/>
</dbReference>
<dbReference type="GO" id="GO:0000272">
    <property type="term" value="P:polysaccharide catabolic process"/>
    <property type="evidence" value="ECO:0007669"/>
    <property type="project" value="InterPro"/>
</dbReference>
<dbReference type="AlphaFoldDB" id="A0A811T7X7"/>
<protein>
    <submittedName>
        <fullName evidence="3">Subtilase family protein</fullName>
    </submittedName>
</protein>
<evidence type="ECO:0000313" key="3">
    <source>
        <dbReference type="EMBL" id="CAD6491938.1"/>
    </source>
</evidence>
<name>A0A811T7X7_9EURY</name>
<evidence type="ECO:0000313" key="4">
    <source>
        <dbReference type="Proteomes" id="UP000639006"/>
    </source>
</evidence>
<proteinExistence type="inferred from homology"/>
<dbReference type="InterPro" id="IPR000209">
    <property type="entry name" value="Peptidase_S8/S53_dom"/>
</dbReference>
<dbReference type="Gene3D" id="3.40.50.200">
    <property type="entry name" value="Peptidase S8/S53 domain"/>
    <property type="match status" value="1"/>
</dbReference>
<dbReference type="PROSITE" id="PS51892">
    <property type="entry name" value="SUBTILASE"/>
    <property type="match status" value="1"/>
</dbReference>
<dbReference type="Pfam" id="PF00082">
    <property type="entry name" value="Peptidase_S8"/>
    <property type="match status" value="1"/>
</dbReference>